<dbReference type="PANTHER" id="PTHR37296:SF1">
    <property type="entry name" value="CONSERVED VIRULENCE FACTOR B"/>
    <property type="match status" value="1"/>
</dbReference>
<protein>
    <submittedName>
        <fullName evidence="3">RNA-binding protein (Virulence factor B family)</fullName>
    </submittedName>
</protein>
<dbReference type="RefSeq" id="WP_306979245.1">
    <property type="nucleotide sequence ID" value="NZ_JAUSUA010000001.1"/>
</dbReference>
<dbReference type="EMBL" id="JAUSUA010000001">
    <property type="protein sequence ID" value="MDQ0205510.1"/>
    <property type="molecule type" value="Genomic_DNA"/>
</dbReference>
<organism evidence="3 4">
    <name type="scientific">Alkalicoccobacillus murimartini</name>
    <dbReference type="NCBI Taxonomy" id="171685"/>
    <lineage>
        <taxon>Bacteria</taxon>
        <taxon>Bacillati</taxon>
        <taxon>Bacillota</taxon>
        <taxon>Bacilli</taxon>
        <taxon>Bacillales</taxon>
        <taxon>Bacillaceae</taxon>
        <taxon>Alkalicoccobacillus</taxon>
    </lineage>
</organism>
<dbReference type="InterPro" id="IPR003029">
    <property type="entry name" value="S1_domain"/>
</dbReference>
<dbReference type="Gene3D" id="1.10.10.10">
    <property type="entry name" value="Winged helix-like DNA-binding domain superfamily/Winged helix DNA-binding domain"/>
    <property type="match status" value="1"/>
</dbReference>
<name>A0ABT9YCC7_9BACI</name>
<dbReference type="Pfam" id="PF13509">
    <property type="entry name" value="S1_2"/>
    <property type="match status" value="1"/>
</dbReference>
<reference evidence="3 4" key="1">
    <citation type="submission" date="2023-07" db="EMBL/GenBank/DDBJ databases">
        <title>Genomic Encyclopedia of Type Strains, Phase IV (KMG-IV): sequencing the most valuable type-strain genomes for metagenomic binning, comparative biology and taxonomic classification.</title>
        <authorList>
            <person name="Goeker M."/>
        </authorList>
    </citation>
    <scope>NUCLEOTIDE SEQUENCE [LARGE SCALE GENOMIC DNA]</scope>
    <source>
        <strain evidence="3 4">DSM 19154</strain>
    </source>
</reference>
<dbReference type="Pfam" id="PF21543">
    <property type="entry name" value="CvfB_2nd"/>
    <property type="match status" value="1"/>
</dbReference>
<keyword evidence="4" id="KW-1185">Reference proteome</keyword>
<gene>
    <name evidence="3" type="ORF">J2S05_000284</name>
</gene>
<dbReference type="PIRSF" id="PIRSF012524">
    <property type="entry name" value="YitL_S1"/>
    <property type="match status" value="1"/>
</dbReference>
<dbReference type="SMART" id="SM00316">
    <property type="entry name" value="S1"/>
    <property type="match status" value="2"/>
</dbReference>
<evidence type="ECO:0000256" key="1">
    <source>
        <dbReference type="PIRNR" id="PIRNR012524"/>
    </source>
</evidence>
<dbReference type="InterPro" id="IPR014464">
    <property type="entry name" value="CvfB_fam"/>
</dbReference>
<dbReference type="PROSITE" id="PS50126">
    <property type="entry name" value="S1"/>
    <property type="match status" value="1"/>
</dbReference>
<dbReference type="SUPFAM" id="SSF50249">
    <property type="entry name" value="Nucleic acid-binding proteins"/>
    <property type="match status" value="1"/>
</dbReference>
<feature type="domain" description="S1 motif" evidence="2">
    <location>
        <begin position="153"/>
        <end position="213"/>
    </location>
</feature>
<sequence>MELKPGLTATLTVARKAEFGYFLTDGQTDVLLHKREAGGDHEIGSTLEVFLYHDHQNRLSATMEKAIVKNDDFAWLDVIQVKKGHGVFLYNGITRDLFVSMDELPEDEDYWPARGDKVPVSLDWDKKGRLMGALVRGLPLENVSVKADPIVLNQDVSGHVYHYVDEGALIFTDKQHFAFLHDDEMTSKLRIGERVRARVVFVREDGRINVTMKALRSERQKDDAGRLLDYLKAQDGSMPFGDKSSPESIKGAFDMSKASFKRALGKLLKEGQIEQRHGWTYLKDQT</sequence>
<dbReference type="InterPro" id="IPR040764">
    <property type="entry name" value="CvfB_WH"/>
</dbReference>
<dbReference type="Gene3D" id="2.40.50.140">
    <property type="entry name" value="Nucleic acid-binding proteins"/>
    <property type="match status" value="2"/>
</dbReference>
<evidence type="ECO:0000313" key="3">
    <source>
        <dbReference type="EMBL" id="MDQ0205510.1"/>
    </source>
</evidence>
<evidence type="ECO:0000313" key="4">
    <source>
        <dbReference type="Proteomes" id="UP001225034"/>
    </source>
</evidence>
<dbReference type="InterPro" id="IPR048587">
    <property type="entry name" value="CvfB_S1_3rd"/>
</dbReference>
<dbReference type="InterPro" id="IPR039566">
    <property type="entry name" value="CvfB_S1_st"/>
</dbReference>
<accession>A0ABT9YCC7</accession>
<evidence type="ECO:0000259" key="2">
    <source>
        <dbReference type="PROSITE" id="PS50126"/>
    </source>
</evidence>
<dbReference type="Pfam" id="PF17783">
    <property type="entry name" value="WHD_CvfB"/>
    <property type="match status" value="1"/>
</dbReference>
<dbReference type="Pfam" id="PF21191">
    <property type="entry name" value="CvfB_1st"/>
    <property type="match status" value="1"/>
</dbReference>
<dbReference type="InterPro" id="IPR048588">
    <property type="entry name" value="CvfB_S1_2nd"/>
</dbReference>
<dbReference type="Proteomes" id="UP001225034">
    <property type="component" value="Unassembled WGS sequence"/>
</dbReference>
<proteinExistence type="inferred from homology"/>
<comment type="similarity">
    <text evidence="1">Belongs to the CvfB family.</text>
</comment>
<dbReference type="InterPro" id="IPR012340">
    <property type="entry name" value="NA-bd_OB-fold"/>
</dbReference>
<comment type="caution">
    <text evidence="3">The sequence shown here is derived from an EMBL/GenBank/DDBJ whole genome shotgun (WGS) entry which is preliminary data.</text>
</comment>
<dbReference type="InterPro" id="IPR036388">
    <property type="entry name" value="WH-like_DNA-bd_sf"/>
</dbReference>
<dbReference type="PANTHER" id="PTHR37296">
    <property type="entry name" value="CONSERVED VIRULENCE FACTOR B"/>
    <property type="match status" value="1"/>
</dbReference>